<evidence type="ECO:0000256" key="9">
    <source>
        <dbReference type="ARBA" id="ARBA00047364"/>
    </source>
</evidence>
<dbReference type="SUPFAM" id="SSF47323">
    <property type="entry name" value="Anticodon-binding domain of a subclass of class I aminoacyl-tRNA synthetases"/>
    <property type="match status" value="1"/>
</dbReference>
<dbReference type="GO" id="GO:0005739">
    <property type="term" value="C:mitochondrion"/>
    <property type="evidence" value="ECO:0007669"/>
    <property type="project" value="UniProtKB-ARBA"/>
</dbReference>
<gene>
    <name evidence="13" type="primary">LOC111099623</name>
</gene>
<comment type="catalytic activity">
    <reaction evidence="9">
        <text>tRNA(Met) + L-methionine + ATP = L-methionyl-tRNA(Met) + AMP + diphosphate</text>
        <dbReference type="Rhea" id="RHEA:13481"/>
        <dbReference type="Rhea" id="RHEA-COMP:9667"/>
        <dbReference type="Rhea" id="RHEA-COMP:9698"/>
        <dbReference type="ChEBI" id="CHEBI:30616"/>
        <dbReference type="ChEBI" id="CHEBI:33019"/>
        <dbReference type="ChEBI" id="CHEBI:57844"/>
        <dbReference type="ChEBI" id="CHEBI:78442"/>
        <dbReference type="ChEBI" id="CHEBI:78530"/>
        <dbReference type="ChEBI" id="CHEBI:456215"/>
        <dbReference type="EC" id="6.1.1.10"/>
    </reaction>
</comment>
<dbReference type="SUPFAM" id="SSF52374">
    <property type="entry name" value="Nucleotidylyl transferase"/>
    <property type="match status" value="1"/>
</dbReference>
<dbReference type="Gene3D" id="1.10.730.10">
    <property type="entry name" value="Isoleucyl-tRNA Synthetase, Domain 1"/>
    <property type="match status" value="1"/>
</dbReference>
<evidence type="ECO:0000256" key="2">
    <source>
        <dbReference type="ARBA" id="ARBA00022598"/>
    </source>
</evidence>
<dbReference type="InterPro" id="IPR015413">
    <property type="entry name" value="Methionyl/Leucyl_tRNA_Synth"/>
</dbReference>
<dbReference type="PRINTS" id="PR01041">
    <property type="entry name" value="TRNASYNTHMET"/>
</dbReference>
<proteinExistence type="inferred from homology"/>
<dbReference type="OrthoDB" id="5844513at2759"/>
<dbReference type="PANTHER" id="PTHR43326:SF1">
    <property type="entry name" value="METHIONINE--TRNA LIGASE, MITOCHONDRIAL"/>
    <property type="match status" value="1"/>
</dbReference>
<dbReference type="EC" id="6.1.1.10" evidence="1"/>
<dbReference type="InterPro" id="IPR033911">
    <property type="entry name" value="MetRS_core"/>
</dbReference>
<keyword evidence="6 10" id="KW-0030">Aminoacyl-tRNA synthetase</keyword>
<protein>
    <recommendedName>
        <fullName evidence="7">Methionine--tRNA ligase, mitochondrial</fullName>
        <ecNumber evidence="1">6.1.1.10</ecNumber>
    </recommendedName>
    <alternativeName>
        <fullName evidence="8">Mitochondrial methionyl-tRNA synthetase</fullName>
    </alternativeName>
</protein>
<keyword evidence="2 10" id="KW-0436">Ligase</keyword>
<evidence type="ECO:0000313" key="13">
    <source>
        <dbReference type="RefSeq" id="XP_022286695.1"/>
    </source>
</evidence>
<dbReference type="KEGG" id="cvn:111099623"/>
<keyword evidence="3 10" id="KW-0547">Nucleotide-binding</keyword>
<dbReference type="InterPro" id="IPR014758">
    <property type="entry name" value="Met-tRNA_synth"/>
</dbReference>
<dbReference type="InterPro" id="IPR014729">
    <property type="entry name" value="Rossmann-like_a/b/a_fold"/>
</dbReference>
<evidence type="ECO:0000256" key="10">
    <source>
        <dbReference type="RuleBase" id="RU363039"/>
    </source>
</evidence>
<dbReference type="FunFam" id="2.170.220.10:FF:000001">
    <property type="entry name" value="methionine--tRNA ligase, mitochondrial"/>
    <property type="match status" value="1"/>
</dbReference>
<evidence type="ECO:0000256" key="8">
    <source>
        <dbReference type="ARBA" id="ARBA00030331"/>
    </source>
</evidence>
<dbReference type="Pfam" id="PF09334">
    <property type="entry name" value="tRNA-synt_1g"/>
    <property type="match status" value="1"/>
</dbReference>
<comment type="similarity">
    <text evidence="10">Belongs to the class-I aminoacyl-tRNA synthetase family.</text>
</comment>
<dbReference type="NCBIfam" id="TIGR00398">
    <property type="entry name" value="metG"/>
    <property type="match status" value="1"/>
</dbReference>
<evidence type="ECO:0000256" key="3">
    <source>
        <dbReference type="ARBA" id="ARBA00022741"/>
    </source>
</evidence>
<dbReference type="InterPro" id="IPR009080">
    <property type="entry name" value="tRNAsynth_Ia_anticodon-bd"/>
</dbReference>
<dbReference type="InterPro" id="IPR023457">
    <property type="entry name" value="Met-tRNA_synth_2"/>
</dbReference>
<keyword evidence="4 10" id="KW-0067">ATP-binding</keyword>
<evidence type="ECO:0000256" key="4">
    <source>
        <dbReference type="ARBA" id="ARBA00022840"/>
    </source>
</evidence>
<dbReference type="Gene3D" id="2.170.220.10">
    <property type="match status" value="1"/>
</dbReference>
<dbReference type="AlphaFoldDB" id="A0A8B8A6B2"/>
<dbReference type="GO" id="GO:0006431">
    <property type="term" value="P:methionyl-tRNA aminoacylation"/>
    <property type="evidence" value="ECO:0007669"/>
    <property type="project" value="InterPro"/>
</dbReference>
<evidence type="ECO:0000259" key="11">
    <source>
        <dbReference type="Pfam" id="PF09334"/>
    </source>
</evidence>
<accession>A0A8B8A6B2</accession>
<evidence type="ECO:0000256" key="7">
    <source>
        <dbReference type="ARBA" id="ARBA00026124"/>
    </source>
</evidence>
<dbReference type="RefSeq" id="XP_022286695.1">
    <property type="nucleotide sequence ID" value="XM_022430987.1"/>
</dbReference>
<name>A0A8B8A6B2_CRAVI</name>
<dbReference type="PANTHER" id="PTHR43326">
    <property type="entry name" value="METHIONYL-TRNA SYNTHETASE"/>
    <property type="match status" value="1"/>
</dbReference>
<dbReference type="CDD" id="cd00814">
    <property type="entry name" value="MetRS_core"/>
    <property type="match status" value="1"/>
</dbReference>
<evidence type="ECO:0000256" key="6">
    <source>
        <dbReference type="ARBA" id="ARBA00023146"/>
    </source>
</evidence>
<evidence type="ECO:0000256" key="1">
    <source>
        <dbReference type="ARBA" id="ARBA00012838"/>
    </source>
</evidence>
<dbReference type="Proteomes" id="UP000694844">
    <property type="component" value="Chromosome 6"/>
</dbReference>
<dbReference type="GO" id="GO:0005524">
    <property type="term" value="F:ATP binding"/>
    <property type="evidence" value="ECO:0007669"/>
    <property type="project" value="UniProtKB-KW"/>
</dbReference>
<keyword evidence="5 10" id="KW-0648">Protein biosynthesis</keyword>
<dbReference type="GeneID" id="111099623"/>
<feature type="domain" description="Methionyl/Leucyl tRNA synthetase" evidence="11">
    <location>
        <begin position="31"/>
        <end position="388"/>
    </location>
</feature>
<evidence type="ECO:0000313" key="12">
    <source>
        <dbReference type="Proteomes" id="UP000694844"/>
    </source>
</evidence>
<organism evidence="12 13">
    <name type="scientific">Crassostrea virginica</name>
    <name type="common">Eastern oyster</name>
    <dbReference type="NCBI Taxonomy" id="6565"/>
    <lineage>
        <taxon>Eukaryota</taxon>
        <taxon>Metazoa</taxon>
        <taxon>Spiralia</taxon>
        <taxon>Lophotrochozoa</taxon>
        <taxon>Mollusca</taxon>
        <taxon>Bivalvia</taxon>
        <taxon>Autobranchia</taxon>
        <taxon>Pteriomorphia</taxon>
        <taxon>Ostreida</taxon>
        <taxon>Ostreoidea</taxon>
        <taxon>Ostreidae</taxon>
        <taxon>Crassostrea</taxon>
    </lineage>
</organism>
<evidence type="ECO:0000256" key="5">
    <source>
        <dbReference type="ARBA" id="ARBA00022917"/>
    </source>
</evidence>
<dbReference type="Gene3D" id="3.40.50.620">
    <property type="entry name" value="HUPs"/>
    <property type="match status" value="1"/>
</dbReference>
<keyword evidence="12" id="KW-1185">Reference proteome</keyword>
<dbReference type="GO" id="GO:0004825">
    <property type="term" value="F:methionine-tRNA ligase activity"/>
    <property type="evidence" value="ECO:0007669"/>
    <property type="project" value="UniProtKB-EC"/>
</dbReference>
<sequence length="545" mass="62758">MRLYKLCNLKWLRKNGFCLTYTTSCSQSKVVYITTPIFYVNAAPHIGHLYTALLADATARFNRLQGKSVILSTGTDEHGLKIQASAVNHKKSPGLYCAEISSQFQALFDRAGISYNHFIRTTDETHIKAVQTFWEQLESKGYIYKGKYEGWYSVSDEEFLGADEVCDQKLENGEIQKVSITSGQPVVWTAEENYMFRLTSFRSQLLEWIASGVIYPDEKKKQVEISLNNLQDLSVSRSSSRLTWGIPVPRDSSQTIYVWLDALINYLTVAGYPDRLQHWPPDIQIIGQDIIKFHAIFWPAFLVAAGLDLPKRIICHAHWTVDGYKMSKSRGNVVDPMDRMNKLSESGFRYFLLKSGSVFTNCNYNDEVAKEVINAEVVNTYLNLLSRSSSKSINKRGVFPSFDEEAFRTFFTQEERTMFNRLPHLPETCITHYQGLLCHKVSEAVFEYIRWSNKLFNDHEPWHLCKDPTNDRHVNCLLHVTMETLRVCSILLQPLIPDIAGQVLDRLGVCEGDRLIEHCEVKRQSHREKDHPLKLHKKHIMSRIQ</sequence>
<reference evidence="13" key="1">
    <citation type="submission" date="2025-08" db="UniProtKB">
        <authorList>
            <consortium name="RefSeq"/>
        </authorList>
    </citation>
    <scope>IDENTIFICATION</scope>
    <source>
        <tissue evidence="13">Whole sample</tissue>
    </source>
</reference>